<name>A0ABD4T8D6_9CYAN</name>
<accession>A0ABD4T8D6</accession>
<evidence type="ECO:0008006" key="4">
    <source>
        <dbReference type="Google" id="ProtNLM"/>
    </source>
</evidence>
<evidence type="ECO:0000313" key="2">
    <source>
        <dbReference type="EMBL" id="MCM1984550.1"/>
    </source>
</evidence>
<evidence type="ECO:0000313" key="3">
    <source>
        <dbReference type="Proteomes" id="UP000031561"/>
    </source>
</evidence>
<dbReference type="AlphaFoldDB" id="A0ABD4T8D6"/>
<dbReference type="Proteomes" id="UP000031561">
    <property type="component" value="Unassembled WGS sequence"/>
</dbReference>
<comment type="caution">
    <text evidence="2">The sequence shown here is derived from an EMBL/GenBank/DDBJ whole genome shotgun (WGS) entry which is preliminary data.</text>
</comment>
<feature type="region of interest" description="Disordered" evidence="1">
    <location>
        <begin position="1"/>
        <end position="82"/>
    </location>
</feature>
<feature type="compositionally biased region" description="Basic and acidic residues" evidence="1">
    <location>
        <begin position="72"/>
        <end position="81"/>
    </location>
</feature>
<gene>
    <name evidence="2" type="ORF">QQ91_0017135</name>
</gene>
<sequence>MTRSFAAAFAAAWQRTPDPPPAQGLGDQDSEFLPQSAASADPWRRRPFVALTCGPGGTQIIPGDHAPPGHRPPSEPDHSGQDHSVYLGFSAGVIPALKAAQIQRLRGRSVLGLMAWDGWGVPLGGAVPAFRFSHDVWSDLTAALLGGERTFFADPPISHLDLWRSPTQARGWYRQPFCQGRASGSLVETTAIEALVDCIDQLLPIS</sequence>
<protein>
    <recommendedName>
        <fullName evidence="4">Esterase</fullName>
    </recommendedName>
</protein>
<proteinExistence type="predicted"/>
<organism evidence="2 3">
    <name type="scientific">Lyngbya confervoides BDU141951</name>
    <dbReference type="NCBI Taxonomy" id="1574623"/>
    <lineage>
        <taxon>Bacteria</taxon>
        <taxon>Bacillati</taxon>
        <taxon>Cyanobacteriota</taxon>
        <taxon>Cyanophyceae</taxon>
        <taxon>Oscillatoriophycideae</taxon>
        <taxon>Oscillatoriales</taxon>
        <taxon>Microcoleaceae</taxon>
        <taxon>Lyngbya</taxon>
    </lineage>
</organism>
<dbReference type="RefSeq" id="WP_166276472.1">
    <property type="nucleotide sequence ID" value="NZ_JTHE03000100.1"/>
</dbReference>
<keyword evidence="3" id="KW-1185">Reference proteome</keyword>
<reference evidence="2 3" key="1">
    <citation type="journal article" date="2015" name="Genome Announc.">
        <title>Draft Genome Sequence of Filamentous Marine Cyanobacterium Lyngbya confervoides Strain BDU141951.</title>
        <authorList>
            <person name="Chandrababunaidu M.M."/>
            <person name="Sen D."/>
            <person name="Tripathy S."/>
        </authorList>
    </citation>
    <scope>NUCLEOTIDE SEQUENCE [LARGE SCALE GENOMIC DNA]</scope>
    <source>
        <strain evidence="2 3">BDU141951</strain>
    </source>
</reference>
<feature type="compositionally biased region" description="Low complexity" evidence="1">
    <location>
        <begin position="1"/>
        <end position="12"/>
    </location>
</feature>
<dbReference type="EMBL" id="JTHE03000100">
    <property type="protein sequence ID" value="MCM1984550.1"/>
    <property type="molecule type" value="Genomic_DNA"/>
</dbReference>
<evidence type="ECO:0000256" key="1">
    <source>
        <dbReference type="SAM" id="MobiDB-lite"/>
    </source>
</evidence>